<comment type="subcellular location">
    <subcellularLocation>
        <location evidence="1">Membrane</location>
        <topology evidence="1">Multi-pass membrane protein</topology>
    </subcellularLocation>
</comment>
<evidence type="ECO:0000256" key="7">
    <source>
        <dbReference type="ARBA" id="ARBA00022989"/>
    </source>
</evidence>
<feature type="region of interest" description="Disordered" evidence="9">
    <location>
        <begin position="1"/>
        <end position="57"/>
    </location>
</feature>
<keyword evidence="3" id="KW-0813">Transport</keyword>
<evidence type="ECO:0000256" key="1">
    <source>
        <dbReference type="ARBA" id="ARBA00004141"/>
    </source>
</evidence>
<evidence type="ECO:0000256" key="4">
    <source>
        <dbReference type="ARBA" id="ARBA00022692"/>
    </source>
</evidence>
<feature type="transmembrane region" description="Helical" evidence="10">
    <location>
        <begin position="518"/>
        <end position="540"/>
    </location>
</feature>
<evidence type="ECO:0000313" key="13">
    <source>
        <dbReference type="Proteomes" id="UP000235392"/>
    </source>
</evidence>
<evidence type="ECO:0000256" key="6">
    <source>
        <dbReference type="ARBA" id="ARBA00022840"/>
    </source>
</evidence>
<dbReference type="CDD" id="cd03232">
    <property type="entry name" value="ABCG_PDR_domain2"/>
    <property type="match status" value="1"/>
</dbReference>
<feature type="transmembrane region" description="Helical" evidence="10">
    <location>
        <begin position="1186"/>
        <end position="1203"/>
    </location>
</feature>
<keyword evidence="4 10" id="KW-0812">Transmembrane</keyword>
<dbReference type="InterPro" id="IPR027417">
    <property type="entry name" value="P-loop_NTPase"/>
</dbReference>
<comment type="caution">
    <text evidence="12">The sequence shown here is derived from an EMBL/GenBank/DDBJ whole genome shotgun (WGS) entry which is preliminary data.</text>
</comment>
<dbReference type="GO" id="GO:0016887">
    <property type="term" value="F:ATP hydrolysis activity"/>
    <property type="evidence" value="ECO:0007669"/>
    <property type="project" value="InterPro"/>
</dbReference>
<evidence type="ECO:0000256" key="2">
    <source>
        <dbReference type="ARBA" id="ARBA00006012"/>
    </source>
</evidence>
<keyword evidence="6" id="KW-0067">ATP-binding</keyword>
<dbReference type="CDD" id="cd03233">
    <property type="entry name" value="ABCG_PDR_domain1"/>
    <property type="match status" value="1"/>
</dbReference>
<feature type="transmembrane region" description="Helical" evidence="10">
    <location>
        <begin position="766"/>
        <end position="788"/>
    </location>
</feature>
<organism evidence="12 13">
    <name type="scientific">Puccinia coronata f. sp. avenae</name>
    <dbReference type="NCBI Taxonomy" id="200324"/>
    <lineage>
        <taxon>Eukaryota</taxon>
        <taxon>Fungi</taxon>
        <taxon>Dikarya</taxon>
        <taxon>Basidiomycota</taxon>
        <taxon>Pucciniomycotina</taxon>
        <taxon>Pucciniomycetes</taxon>
        <taxon>Pucciniales</taxon>
        <taxon>Pucciniaceae</taxon>
        <taxon>Puccinia</taxon>
    </lineage>
</organism>
<feature type="domain" description="ABC transporter" evidence="11">
    <location>
        <begin position="847"/>
        <end position="1086"/>
    </location>
</feature>
<dbReference type="InterPro" id="IPR034003">
    <property type="entry name" value="ABCG_PDR_2"/>
</dbReference>
<dbReference type="InterPro" id="IPR034001">
    <property type="entry name" value="ABCG_PDR_1"/>
</dbReference>
<dbReference type="Pfam" id="PF06422">
    <property type="entry name" value="PDR_CDR"/>
    <property type="match status" value="1"/>
</dbReference>
<name>A0A2N5TVM7_9BASI</name>
<keyword evidence="5" id="KW-0547">Nucleotide-binding</keyword>
<feature type="transmembrane region" description="Helical" evidence="10">
    <location>
        <begin position="1294"/>
        <end position="1314"/>
    </location>
</feature>
<keyword evidence="7 10" id="KW-1133">Transmembrane helix</keyword>
<evidence type="ECO:0000313" key="12">
    <source>
        <dbReference type="EMBL" id="PLW29545.1"/>
    </source>
</evidence>
<evidence type="ECO:0000256" key="8">
    <source>
        <dbReference type="ARBA" id="ARBA00023136"/>
    </source>
</evidence>
<dbReference type="Pfam" id="PF14510">
    <property type="entry name" value="ABC_trans_N"/>
    <property type="match status" value="1"/>
</dbReference>
<feature type="transmembrane region" description="Helical" evidence="10">
    <location>
        <begin position="625"/>
        <end position="642"/>
    </location>
</feature>
<dbReference type="FunFam" id="3.40.50.300:FF:000054">
    <property type="entry name" value="ABC multidrug transporter atrF"/>
    <property type="match status" value="1"/>
</dbReference>
<feature type="transmembrane region" description="Helical" evidence="10">
    <location>
        <begin position="1215"/>
        <end position="1238"/>
    </location>
</feature>
<gene>
    <name evidence="12" type="ORF">PCASD_15974</name>
</gene>
<feature type="domain" description="ABC transporter" evidence="11">
    <location>
        <begin position="151"/>
        <end position="405"/>
    </location>
</feature>
<feature type="transmembrane region" description="Helical" evidence="10">
    <location>
        <begin position="1446"/>
        <end position="1467"/>
    </location>
</feature>
<dbReference type="SUPFAM" id="SSF52540">
    <property type="entry name" value="P-loop containing nucleoside triphosphate hydrolases"/>
    <property type="match status" value="2"/>
</dbReference>
<dbReference type="InterPro" id="IPR029481">
    <property type="entry name" value="ABC_trans_N"/>
</dbReference>
<dbReference type="GO" id="GO:0140359">
    <property type="term" value="F:ABC-type transporter activity"/>
    <property type="evidence" value="ECO:0007669"/>
    <property type="project" value="InterPro"/>
</dbReference>
<dbReference type="PROSITE" id="PS00211">
    <property type="entry name" value="ABC_TRANSPORTER_1"/>
    <property type="match status" value="1"/>
</dbReference>
<feature type="transmembrane region" description="Helical" evidence="10">
    <location>
        <begin position="1258"/>
        <end position="1282"/>
    </location>
</feature>
<dbReference type="Pfam" id="PF19055">
    <property type="entry name" value="ABC2_membrane_7"/>
    <property type="match status" value="1"/>
</dbReference>
<comment type="similarity">
    <text evidence="2">Belongs to the ABC transporter superfamily. ABCG family. PDR (TC 3.A.1.205) subfamily.</text>
</comment>
<dbReference type="Pfam" id="PF01061">
    <property type="entry name" value="ABC2_membrane"/>
    <property type="match status" value="2"/>
</dbReference>
<dbReference type="InterPro" id="IPR017871">
    <property type="entry name" value="ABC_transporter-like_CS"/>
</dbReference>
<dbReference type="FunFam" id="3.40.50.300:FF:001010">
    <property type="entry name" value="ABC multidrug transporter (Eurofung)"/>
    <property type="match status" value="1"/>
</dbReference>
<dbReference type="InterPro" id="IPR043926">
    <property type="entry name" value="ABCG_dom"/>
</dbReference>
<feature type="transmembrane region" description="Helical" evidence="10">
    <location>
        <begin position="546"/>
        <end position="565"/>
    </location>
</feature>
<proteinExistence type="inferred from homology"/>
<dbReference type="PROSITE" id="PS50893">
    <property type="entry name" value="ABC_TRANSPORTER_2"/>
    <property type="match status" value="2"/>
</dbReference>
<dbReference type="GO" id="GO:0016020">
    <property type="term" value="C:membrane"/>
    <property type="evidence" value="ECO:0007669"/>
    <property type="project" value="UniProtKB-SubCell"/>
</dbReference>
<dbReference type="SMART" id="SM00382">
    <property type="entry name" value="AAA"/>
    <property type="match status" value="2"/>
</dbReference>
<dbReference type="GO" id="GO:0005524">
    <property type="term" value="F:ATP binding"/>
    <property type="evidence" value="ECO:0007669"/>
    <property type="project" value="UniProtKB-KW"/>
</dbReference>
<dbReference type="InterPro" id="IPR010929">
    <property type="entry name" value="PDR_CDR_ABC"/>
</dbReference>
<evidence type="ECO:0000259" key="11">
    <source>
        <dbReference type="PROSITE" id="PS50893"/>
    </source>
</evidence>
<evidence type="ECO:0000256" key="3">
    <source>
        <dbReference type="ARBA" id="ARBA00022448"/>
    </source>
</evidence>
<sequence length="1474" mass="163469">MAPSSSSNQSITPPMGDHNGTPSHSNQRKRSILGSSLKGASGDTFPQNEDDSPADQPVDVAEAERTFAELRRQLTQASSLHLAQEGKIDGEKQDEDATFDLLAYLRGTSQSRDENGMRPKQLGVVFENLSVIGDGGIKLPIVTFFDALRNLLLAPVMPIILRMLAPPSKTILHPMSGCVKSGEMCLVLGRPNSGCSTFLKVVANQRVGFKSVNGDVTYGGIPADVVTKRYKGEVVYNPEDDIHHPTLTVYQTLKFALRTKTPGKRLPSVTRTQFVDQVMDVLLKMLGISHTKNTLVGDAQVRGVSGGERKRVSIAEMMATRACVLSWDNSTRGLDASTALSYAKSLRIMANIFQTTMFVTLYQAGEGIYDQFDKVLLLNEGRCVYFGPTKGARDYMVSLGYKNLPRQTTADYLTGCTDANERQFQDEIDVSQVPKTPEEMERAYLSSNICQTMEQERLDYVKFLAQEQRFRQDFVAAVKDDQGKGVNPRSPYTVSLFAQLKALIIRSMQLTWQDRQTLYFDMATIISMGIVQGTVFYNLPTTTAGIFTRGGTIFLGLLMNVFLAFTELPKQMMGRPIMWRQTSFCFYRPGALAMADALAEIPFSFPKVFLFSVITYLMPHLVRDAAAFFTYVIVVYVCYYCMSTFFRLLGAISFDFDTASRLASSLTMTLATYSGYQIAKKDMQVWLRWIYYINPVNYAFASLMANEFGRVDFTCSGSSIVPRGDGFPSIVGSNQVCTVIGARSGSQIVRGADYIRESFGFEYGHIWRNFGIVCAFALLFLMLLFIAVENLALGSGAPAVNVFNKENAERKALNAKLEAEKADSRAGKKALSISANGGKRLPFTWEALSYDVPVPGGHRRLLNEIYGYVKPGTLTALMGSSGAGKTTLLDVLANRKTIGVISGDVNIGGRKPGAAFQRGTAYCEQQDIHDWTATIREAMRFSAYLRQPYHVSIEEKNAYVEEVIQLLELEDLADAMIGFPGFGLGVEARKRLTIGVELAARPELLLFLDEPTSGLDGQSAYNIVRFLRKLASAGQAILCTIHQPNALLFENFDRLLLLKKGGRCVYFGDIGQDSKVICSYFARNGAVCPDDANPAEFMLDAIGSGNSGPMGGNKDWADRWLESPEHEENKQQIIRFKQDAIKDNPDLDLGHKELSYATPFSFQLKMVINRTNISFFRNANYEVTRVFNHLAIALLNGLTFLNLDATVIGLQYRVFAIFTLVVLIPLIMAQVEPVFIFARQTYLREASAKMYTPVAFGISQTIAEIPYSLGCAVLFFVLWYYLPGFQNNSDRAGYALLMVIVVELFSVTGGQAVAAVSPSLFVAAKANPLFVMVFCLFCGVTVPKPNLPKFWRSWMYELNPITRVVSGLISNEMHGLEITCASQEYNVFEPPSGQTCVEWAGNFIQSSGGYLLNGNATSGCQYCPYRVGDEYMNFLDLSFSHRYRDLGILACFVISNFLIIAFGSQFLTHFYAKR</sequence>
<dbReference type="InterPro" id="IPR003439">
    <property type="entry name" value="ABC_transporter-like_ATP-bd"/>
</dbReference>
<evidence type="ECO:0000256" key="9">
    <source>
        <dbReference type="SAM" id="MobiDB-lite"/>
    </source>
</evidence>
<feature type="transmembrane region" description="Helical" evidence="10">
    <location>
        <begin position="1320"/>
        <end position="1342"/>
    </location>
</feature>
<dbReference type="Proteomes" id="UP000235392">
    <property type="component" value="Unassembled WGS sequence"/>
</dbReference>
<evidence type="ECO:0000256" key="5">
    <source>
        <dbReference type="ARBA" id="ARBA00022741"/>
    </source>
</evidence>
<evidence type="ECO:0000256" key="10">
    <source>
        <dbReference type="SAM" id="Phobius"/>
    </source>
</evidence>
<dbReference type="InterPro" id="IPR013525">
    <property type="entry name" value="ABC2_TM"/>
</dbReference>
<dbReference type="PANTHER" id="PTHR19241">
    <property type="entry name" value="ATP-BINDING CASSETTE TRANSPORTER"/>
    <property type="match status" value="1"/>
</dbReference>
<dbReference type="InterPro" id="IPR003593">
    <property type="entry name" value="AAA+_ATPase"/>
</dbReference>
<dbReference type="EMBL" id="PGCI01000327">
    <property type="protein sequence ID" value="PLW29545.1"/>
    <property type="molecule type" value="Genomic_DNA"/>
</dbReference>
<reference evidence="12 13" key="1">
    <citation type="submission" date="2017-11" db="EMBL/GenBank/DDBJ databases">
        <title>De novo assembly and phasing of dikaryotic genomes from two isolates of Puccinia coronata f. sp. avenae, the causal agent of oat crown rust.</title>
        <authorList>
            <person name="Miller M.E."/>
            <person name="Zhang Y."/>
            <person name="Omidvar V."/>
            <person name="Sperschneider J."/>
            <person name="Schwessinger B."/>
            <person name="Raley C."/>
            <person name="Palmer J.M."/>
            <person name="Garnica D."/>
            <person name="Upadhyaya N."/>
            <person name="Rathjen J."/>
            <person name="Taylor J.M."/>
            <person name="Park R.F."/>
            <person name="Dodds P.N."/>
            <person name="Hirsch C.D."/>
            <person name="Kianian S.F."/>
            <person name="Figueroa M."/>
        </authorList>
    </citation>
    <scope>NUCLEOTIDE SEQUENCE [LARGE SCALE GENOMIC DNA]</scope>
    <source>
        <strain evidence="12">12SD80</strain>
    </source>
</reference>
<dbReference type="Pfam" id="PF00005">
    <property type="entry name" value="ABC_tran"/>
    <property type="match status" value="2"/>
</dbReference>
<protein>
    <recommendedName>
        <fullName evidence="11">ABC transporter domain-containing protein</fullName>
    </recommendedName>
</protein>
<dbReference type="Gene3D" id="3.40.50.300">
    <property type="entry name" value="P-loop containing nucleotide triphosphate hydrolases"/>
    <property type="match status" value="2"/>
</dbReference>
<accession>A0A2N5TVM7</accession>
<keyword evidence="8 10" id="KW-0472">Membrane</keyword>
<feature type="compositionally biased region" description="Polar residues" evidence="9">
    <location>
        <begin position="1"/>
        <end position="12"/>
    </location>
</feature>